<dbReference type="Proteomes" id="UP000586042">
    <property type="component" value="Unassembled WGS sequence"/>
</dbReference>
<dbReference type="Gene3D" id="3.30.1310.10">
    <property type="entry name" value="Nucleoid-associated protein YbaB-like domain"/>
    <property type="match status" value="1"/>
</dbReference>
<accession>A0A7Y6I8M7</accession>
<protein>
    <submittedName>
        <fullName evidence="2">YbaB/EbfC family nucleoid-associated protein</fullName>
    </submittedName>
</protein>
<dbReference type="GO" id="GO:0003677">
    <property type="term" value="F:DNA binding"/>
    <property type="evidence" value="ECO:0007669"/>
    <property type="project" value="InterPro"/>
</dbReference>
<comment type="caution">
    <text evidence="2">The sequence shown here is derived from an EMBL/GenBank/DDBJ whole genome shotgun (WGS) entry which is preliminary data.</text>
</comment>
<sequence>MEGPDGIKEFEEAQARLDALISAAARAEARVEEWSAAEFSGRADDGGITAFTDAVGTLVRLEISPRSRRRLDATSLAHAILTAVTTAEDAAAASRDELFADLLPTPGGIAPGGIARGGIARGGIAQGGIAPGGPRSA</sequence>
<evidence type="ECO:0000313" key="2">
    <source>
        <dbReference type="EMBL" id="NUW33742.1"/>
    </source>
</evidence>
<feature type="coiled-coil region" evidence="1">
    <location>
        <begin position="10"/>
        <end position="37"/>
    </location>
</feature>
<dbReference type="EMBL" id="JABWGN010000007">
    <property type="protein sequence ID" value="NUW33742.1"/>
    <property type="molecule type" value="Genomic_DNA"/>
</dbReference>
<dbReference type="InterPro" id="IPR004401">
    <property type="entry name" value="YbaB/EbfC"/>
</dbReference>
<dbReference type="InterPro" id="IPR036894">
    <property type="entry name" value="YbaB-like_sf"/>
</dbReference>
<organism evidence="2 3">
    <name type="scientific">Nonomuraea montanisoli</name>
    <dbReference type="NCBI Taxonomy" id="2741721"/>
    <lineage>
        <taxon>Bacteria</taxon>
        <taxon>Bacillati</taxon>
        <taxon>Actinomycetota</taxon>
        <taxon>Actinomycetes</taxon>
        <taxon>Streptosporangiales</taxon>
        <taxon>Streptosporangiaceae</taxon>
        <taxon>Nonomuraea</taxon>
    </lineage>
</organism>
<dbReference type="RefSeq" id="WP_175591166.1">
    <property type="nucleotide sequence ID" value="NZ_JABWGN010000007.1"/>
</dbReference>
<name>A0A7Y6I8M7_9ACTN</name>
<evidence type="ECO:0000256" key="1">
    <source>
        <dbReference type="SAM" id="Coils"/>
    </source>
</evidence>
<keyword evidence="3" id="KW-1185">Reference proteome</keyword>
<evidence type="ECO:0000313" key="3">
    <source>
        <dbReference type="Proteomes" id="UP000586042"/>
    </source>
</evidence>
<gene>
    <name evidence="2" type="ORF">HTZ77_20215</name>
</gene>
<dbReference type="Pfam" id="PF02575">
    <property type="entry name" value="YbaB_DNA_bd"/>
    <property type="match status" value="1"/>
</dbReference>
<reference evidence="2 3" key="1">
    <citation type="submission" date="2020-06" db="EMBL/GenBank/DDBJ databases">
        <title>Nonomuraea sp. SMC257, a novel actinomycete isolated from soil.</title>
        <authorList>
            <person name="Chanama M."/>
        </authorList>
    </citation>
    <scope>NUCLEOTIDE SEQUENCE [LARGE SCALE GENOMIC DNA]</scope>
    <source>
        <strain evidence="2 3">SMC257</strain>
    </source>
</reference>
<dbReference type="SUPFAM" id="SSF82607">
    <property type="entry name" value="YbaB-like"/>
    <property type="match status" value="1"/>
</dbReference>
<dbReference type="AlphaFoldDB" id="A0A7Y6I8M7"/>
<proteinExistence type="predicted"/>
<keyword evidence="1" id="KW-0175">Coiled coil</keyword>